<dbReference type="GO" id="GO:0020037">
    <property type="term" value="F:heme binding"/>
    <property type="evidence" value="ECO:0007669"/>
    <property type="project" value="InterPro"/>
</dbReference>
<dbReference type="InterPro" id="IPR001128">
    <property type="entry name" value="Cyt_P450"/>
</dbReference>
<keyword evidence="4" id="KW-0479">Metal-binding</keyword>
<dbReference type="AlphaFoldDB" id="A0AA88SMB4"/>
<dbReference type="EMBL" id="JAVXUO010000206">
    <property type="protein sequence ID" value="KAK2994435.1"/>
    <property type="molecule type" value="Genomic_DNA"/>
</dbReference>
<dbReference type="SUPFAM" id="SSF48264">
    <property type="entry name" value="Cytochrome P450"/>
    <property type="match status" value="2"/>
</dbReference>
<organism evidence="7 8">
    <name type="scientific">Escallonia rubra</name>
    <dbReference type="NCBI Taxonomy" id="112253"/>
    <lineage>
        <taxon>Eukaryota</taxon>
        <taxon>Viridiplantae</taxon>
        <taxon>Streptophyta</taxon>
        <taxon>Embryophyta</taxon>
        <taxon>Tracheophyta</taxon>
        <taxon>Spermatophyta</taxon>
        <taxon>Magnoliopsida</taxon>
        <taxon>eudicotyledons</taxon>
        <taxon>Gunneridae</taxon>
        <taxon>Pentapetalae</taxon>
        <taxon>asterids</taxon>
        <taxon>campanulids</taxon>
        <taxon>Escalloniales</taxon>
        <taxon>Escalloniaceae</taxon>
        <taxon>Escallonia</taxon>
    </lineage>
</organism>
<dbReference type="SUPFAM" id="SSF57756">
    <property type="entry name" value="Retrovirus zinc finger-like domains"/>
    <property type="match status" value="1"/>
</dbReference>
<evidence type="ECO:0000256" key="2">
    <source>
        <dbReference type="ARBA" id="ARBA00010617"/>
    </source>
</evidence>
<evidence type="ECO:0000256" key="6">
    <source>
        <dbReference type="ARBA" id="ARBA00023004"/>
    </source>
</evidence>
<evidence type="ECO:0000256" key="3">
    <source>
        <dbReference type="ARBA" id="ARBA00022617"/>
    </source>
</evidence>
<accession>A0AA88SMB4</accession>
<dbReference type="Proteomes" id="UP001187471">
    <property type="component" value="Unassembled WGS sequence"/>
</dbReference>
<evidence type="ECO:0000313" key="8">
    <source>
        <dbReference type="Proteomes" id="UP001187471"/>
    </source>
</evidence>
<dbReference type="Pfam" id="PF00067">
    <property type="entry name" value="p450"/>
    <property type="match status" value="2"/>
</dbReference>
<dbReference type="GO" id="GO:0008270">
    <property type="term" value="F:zinc ion binding"/>
    <property type="evidence" value="ECO:0007669"/>
    <property type="project" value="InterPro"/>
</dbReference>
<dbReference type="InterPro" id="IPR036875">
    <property type="entry name" value="Znf_CCHC_sf"/>
</dbReference>
<evidence type="ECO:0000256" key="1">
    <source>
        <dbReference type="ARBA" id="ARBA00001971"/>
    </source>
</evidence>
<keyword evidence="8" id="KW-1185">Reference proteome</keyword>
<dbReference type="GO" id="GO:0004497">
    <property type="term" value="F:monooxygenase activity"/>
    <property type="evidence" value="ECO:0007669"/>
    <property type="project" value="InterPro"/>
</dbReference>
<evidence type="ECO:0000256" key="4">
    <source>
        <dbReference type="ARBA" id="ARBA00022723"/>
    </source>
</evidence>
<proteinExistence type="inferred from homology"/>
<sequence length="370" mass="40628">MAELLGNKEALNKLRQEGKNLILLPYGAGRRICPGLPMAGKLVPLILAALAGYFDWSLPDDEDSPQLDMNEKLSLTLEMEQPSLLVSSSRSSVNNVNLIYPQDFNYKRNCRLFKFCIPVNIAAKLLYPPLAVAGSATLPGSATLRRRQRHSPSPAAPLSVAAASVPVNFPGTTFSNGIKAAFYVVFLAQLSDTVLGALLASHETVVIALSFVLYYLADHPDVSAKVLKEWCDVVQTVCVAVKRKGKGVLKFVKGVSLGLAVCVMKEEGGCTAAMRQFLASKRDGKIRINPTNQSHQRNNSDWNVKENPDACYAYGRTGHIKKYCPQLKNKTTSSNSRDFKENKFKSRKALLTWDDSDESDKEISEDDDVA</sequence>
<comment type="cofactor">
    <cofactor evidence="1">
        <name>heme</name>
        <dbReference type="ChEBI" id="CHEBI:30413"/>
    </cofactor>
</comment>
<dbReference type="PANTHER" id="PTHR47950:SF49">
    <property type="entry name" value="CYTOCHROME P450"/>
    <property type="match status" value="1"/>
</dbReference>
<reference evidence="7" key="1">
    <citation type="submission" date="2022-12" db="EMBL/GenBank/DDBJ databases">
        <title>Draft genome assemblies for two species of Escallonia (Escalloniales).</title>
        <authorList>
            <person name="Chanderbali A."/>
            <person name="Dervinis C."/>
            <person name="Anghel I."/>
            <person name="Soltis D."/>
            <person name="Soltis P."/>
            <person name="Zapata F."/>
        </authorList>
    </citation>
    <scope>NUCLEOTIDE SEQUENCE</scope>
    <source>
        <strain evidence="7">UCBG92.1500</strain>
        <tissue evidence="7">Leaf</tissue>
    </source>
</reference>
<dbReference type="GO" id="GO:0016705">
    <property type="term" value="F:oxidoreductase activity, acting on paired donors, with incorporation or reduction of molecular oxygen"/>
    <property type="evidence" value="ECO:0007669"/>
    <property type="project" value="InterPro"/>
</dbReference>
<dbReference type="InterPro" id="IPR036396">
    <property type="entry name" value="Cyt_P450_sf"/>
</dbReference>
<gene>
    <name evidence="7" type="ORF">RJ640_001251</name>
</gene>
<keyword evidence="5" id="KW-0560">Oxidoreductase</keyword>
<dbReference type="GO" id="GO:0003676">
    <property type="term" value="F:nucleic acid binding"/>
    <property type="evidence" value="ECO:0007669"/>
    <property type="project" value="InterPro"/>
</dbReference>
<keyword evidence="6" id="KW-0408">Iron</keyword>
<protein>
    <submittedName>
        <fullName evidence="7">Uncharacterized protein</fullName>
    </submittedName>
</protein>
<evidence type="ECO:0000256" key="5">
    <source>
        <dbReference type="ARBA" id="ARBA00023002"/>
    </source>
</evidence>
<comment type="caution">
    <text evidence="7">The sequence shown here is derived from an EMBL/GenBank/DDBJ whole genome shotgun (WGS) entry which is preliminary data.</text>
</comment>
<evidence type="ECO:0000313" key="7">
    <source>
        <dbReference type="EMBL" id="KAK2994435.1"/>
    </source>
</evidence>
<dbReference type="GO" id="GO:0005506">
    <property type="term" value="F:iron ion binding"/>
    <property type="evidence" value="ECO:0007669"/>
    <property type="project" value="InterPro"/>
</dbReference>
<comment type="similarity">
    <text evidence="2">Belongs to the cytochrome P450 family.</text>
</comment>
<keyword evidence="3" id="KW-0349">Heme</keyword>
<dbReference type="PANTHER" id="PTHR47950">
    <property type="entry name" value="CYTOCHROME P450, FAMILY 76, SUBFAMILY C, POLYPEPTIDE 5-RELATED"/>
    <property type="match status" value="1"/>
</dbReference>
<dbReference type="Gene3D" id="1.10.630.10">
    <property type="entry name" value="Cytochrome P450"/>
    <property type="match status" value="2"/>
</dbReference>
<name>A0AA88SMB4_9ASTE</name>